<reference evidence="1 2" key="1">
    <citation type="journal article" date="2016" name="Mol. Biol. Evol.">
        <title>Comparative Genomics of Early-Diverging Mushroom-Forming Fungi Provides Insights into the Origins of Lignocellulose Decay Capabilities.</title>
        <authorList>
            <person name="Nagy L.G."/>
            <person name="Riley R."/>
            <person name="Tritt A."/>
            <person name="Adam C."/>
            <person name="Daum C."/>
            <person name="Floudas D."/>
            <person name="Sun H."/>
            <person name="Yadav J.S."/>
            <person name="Pangilinan J."/>
            <person name="Larsson K.H."/>
            <person name="Matsuura K."/>
            <person name="Barry K."/>
            <person name="Labutti K."/>
            <person name="Kuo R."/>
            <person name="Ohm R.A."/>
            <person name="Bhattacharya S.S."/>
            <person name="Shirouzu T."/>
            <person name="Yoshinaga Y."/>
            <person name="Martin F.M."/>
            <person name="Grigoriev I.V."/>
            <person name="Hibbett D.S."/>
        </authorList>
    </citation>
    <scope>NUCLEOTIDE SEQUENCE [LARGE SCALE GENOMIC DNA]</scope>
    <source>
        <strain evidence="1 2">HHB14362 ss-1</strain>
    </source>
</reference>
<organism evidence="1 2">
    <name type="scientific">Neolentinus lepideus HHB14362 ss-1</name>
    <dbReference type="NCBI Taxonomy" id="1314782"/>
    <lineage>
        <taxon>Eukaryota</taxon>
        <taxon>Fungi</taxon>
        <taxon>Dikarya</taxon>
        <taxon>Basidiomycota</taxon>
        <taxon>Agaricomycotina</taxon>
        <taxon>Agaricomycetes</taxon>
        <taxon>Gloeophyllales</taxon>
        <taxon>Gloeophyllaceae</taxon>
        <taxon>Neolentinus</taxon>
    </lineage>
</organism>
<keyword evidence="2" id="KW-1185">Reference proteome</keyword>
<dbReference type="STRING" id="1314782.A0A165UV43"/>
<evidence type="ECO:0000313" key="1">
    <source>
        <dbReference type="EMBL" id="KZT28747.1"/>
    </source>
</evidence>
<dbReference type="Proteomes" id="UP000076761">
    <property type="component" value="Unassembled WGS sequence"/>
</dbReference>
<evidence type="ECO:0000313" key="2">
    <source>
        <dbReference type="Proteomes" id="UP000076761"/>
    </source>
</evidence>
<dbReference type="AlphaFoldDB" id="A0A165UV43"/>
<dbReference type="OrthoDB" id="3050033at2759"/>
<dbReference type="InParanoid" id="A0A165UV43"/>
<gene>
    <name evidence="1" type="ORF">NEOLEDRAFT_1057588</name>
</gene>
<protein>
    <submittedName>
        <fullName evidence="1">Uncharacterized protein</fullName>
    </submittedName>
</protein>
<dbReference type="EMBL" id="KV425556">
    <property type="protein sequence ID" value="KZT28747.1"/>
    <property type="molecule type" value="Genomic_DNA"/>
</dbReference>
<sequence>MSTELNHLIAWDVKAFIEHPLVSQPKELTDRIWNNIKDTLVEFIKEKEVERLEEARLEVMFSRDALAAKLYKDWLATQALTEPFPSVADICLMKEFNDVIVRPADQPVKKKDFNPAIATLPQFVEEWRAKAKLELCKVLPALPEDHPNRDNAWKDPQRLDLATTIFGCGCFNTVSYPRVLFHRCLTSFGMSDCKVTDDLTARFERLNCVPWGYRDKQRCAVPASRFTRTLVQACGLDPETTTKIDMDELDPKFMCLECAPTAGGWRRVMAWNNVVCRCLFHLNMLLMLTWCPLLGESSLEHAQKHCHGAVRWL</sequence>
<name>A0A165UV43_9AGAM</name>
<accession>A0A165UV43</accession>
<proteinExistence type="predicted"/>